<reference evidence="17 18" key="1">
    <citation type="submission" date="2017-09" db="EMBL/GenBank/DDBJ databases">
        <title>Depth-based differentiation of microbial function through sediment-hosted aquifers and enrichment of novel symbionts in the deep terrestrial subsurface.</title>
        <authorList>
            <person name="Probst A.J."/>
            <person name="Ladd B."/>
            <person name="Jarett J.K."/>
            <person name="Geller-Mcgrath D.E."/>
            <person name="Sieber C.M."/>
            <person name="Emerson J.B."/>
            <person name="Anantharaman K."/>
            <person name="Thomas B.C."/>
            <person name="Malmstrom R."/>
            <person name="Stieglmeier M."/>
            <person name="Klingl A."/>
            <person name="Woyke T."/>
            <person name="Ryan C.M."/>
            <person name="Banfield J.F."/>
        </authorList>
    </citation>
    <scope>NUCLEOTIDE SEQUENCE [LARGE SCALE GENOMIC DNA]</scope>
    <source>
        <strain evidence="17">CG07_land_8_20_14_0_80_42_15</strain>
    </source>
</reference>
<keyword evidence="7 13" id="KW-0408">Iron</keyword>
<organism evidence="17 18">
    <name type="scientific">Candidatus Aquitaenariimonas noxiae</name>
    <dbReference type="NCBI Taxonomy" id="1974741"/>
    <lineage>
        <taxon>Bacteria</taxon>
        <taxon>Pseudomonadati</taxon>
        <taxon>Candidatus Omnitrophota</taxon>
        <taxon>Candidatus Aquitaenariimonas</taxon>
    </lineage>
</organism>
<evidence type="ECO:0000256" key="7">
    <source>
        <dbReference type="ARBA" id="ARBA00023004"/>
    </source>
</evidence>
<dbReference type="SMART" id="SM00729">
    <property type="entry name" value="Elp3"/>
    <property type="match status" value="1"/>
</dbReference>
<evidence type="ECO:0000256" key="6">
    <source>
        <dbReference type="ARBA" id="ARBA00022723"/>
    </source>
</evidence>
<evidence type="ECO:0000256" key="11">
    <source>
        <dbReference type="ARBA" id="ARBA00080698"/>
    </source>
</evidence>
<keyword evidence="13" id="KW-0819">tRNA processing</keyword>
<dbReference type="InterPro" id="IPR007197">
    <property type="entry name" value="rSAM"/>
</dbReference>
<gene>
    <name evidence="13 17" type="primary">miaB</name>
    <name evidence="17" type="ORF">COS99_06800</name>
</gene>
<accession>A0A2J0KTD4</accession>
<dbReference type="InterPro" id="IPR006463">
    <property type="entry name" value="MiaB_methiolase"/>
</dbReference>
<dbReference type="InterPro" id="IPR038135">
    <property type="entry name" value="Methylthiotransferase_N_sf"/>
</dbReference>
<feature type="binding site" evidence="13">
    <location>
        <position position="14"/>
    </location>
    <ligand>
        <name>[4Fe-4S] cluster</name>
        <dbReference type="ChEBI" id="CHEBI:49883"/>
        <label>1</label>
    </ligand>
</feature>
<dbReference type="PANTHER" id="PTHR43020:SF2">
    <property type="entry name" value="MITOCHONDRIAL TRNA METHYLTHIOTRANSFERASE CDK5RAP1"/>
    <property type="match status" value="1"/>
</dbReference>
<feature type="binding site" evidence="13">
    <location>
        <position position="164"/>
    </location>
    <ligand>
        <name>[4Fe-4S] cluster</name>
        <dbReference type="ChEBI" id="CHEBI:49883"/>
        <label>2</label>
        <note>4Fe-4S-S-AdoMet</note>
    </ligand>
</feature>
<dbReference type="PROSITE" id="PS51449">
    <property type="entry name" value="MTTASE_N"/>
    <property type="match status" value="1"/>
</dbReference>
<feature type="domain" description="Radical SAM core" evidence="16">
    <location>
        <begin position="143"/>
        <end position="371"/>
    </location>
</feature>
<evidence type="ECO:0000313" key="18">
    <source>
        <dbReference type="Proteomes" id="UP000230052"/>
    </source>
</evidence>
<comment type="catalytic activity">
    <reaction evidence="13">
        <text>N(6)-dimethylallyladenosine(37) in tRNA + (sulfur carrier)-SH + AH2 + 2 S-adenosyl-L-methionine = 2-methylsulfanyl-N(6)-dimethylallyladenosine(37) in tRNA + (sulfur carrier)-H + 5'-deoxyadenosine + L-methionine + A + S-adenosyl-L-homocysteine + 2 H(+)</text>
        <dbReference type="Rhea" id="RHEA:37067"/>
        <dbReference type="Rhea" id="RHEA-COMP:10375"/>
        <dbReference type="Rhea" id="RHEA-COMP:10376"/>
        <dbReference type="Rhea" id="RHEA-COMP:14737"/>
        <dbReference type="Rhea" id="RHEA-COMP:14739"/>
        <dbReference type="ChEBI" id="CHEBI:13193"/>
        <dbReference type="ChEBI" id="CHEBI:15378"/>
        <dbReference type="ChEBI" id="CHEBI:17319"/>
        <dbReference type="ChEBI" id="CHEBI:17499"/>
        <dbReference type="ChEBI" id="CHEBI:29917"/>
        <dbReference type="ChEBI" id="CHEBI:57844"/>
        <dbReference type="ChEBI" id="CHEBI:57856"/>
        <dbReference type="ChEBI" id="CHEBI:59789"/>
        <dbReference type="ChEBI" id="CHEBI:64428"/>
        <dbReference type="ChEBI" id="CHEBI:74415"/>
        <dbReference type="ChEBI" id="CHEBI:74417"/>
        <dbReference type="EC" id="2.8.4.3"/>
    </reaction>
</comment>
<dbReference type="NCBIfam" id="TIGR00089">
    <property type="entry name" value="MiaB/RimO family radical SAM methylthiotransferase"/>
    <property type="match status" value="1"/>
</dbReference>
<comment type="cofactor">
    <cofactor evidence="13">
        <name>[4Fe-4S] cluster</name>
        <dbReference type="ChEBI" id="CHEBI:49883"/>
    </cofactor>
    <text evidence="13">Binds 2 [4Fe-4S] clusters. One cluster is coordinated with 3 cysteines and an exchangeable S-adenosyl-L-methionine.</text>
</comment>
<evidence type="ECO:0000256" key="12">
    <source>
        <dbReference type="ARBA" id="ARBA00081141"/>
    </source>
</evidence>
<dbReference type="FunFam" id="3.40.50.12160:FF:000003">
    <property type="entry name" value="CDK5 regulatory subunit-associated protein 1"/>
    <property type="match status" value="1"/>
</dbReference>
<protein>
    <recommendedName>
        <fullName evidence="10 13">tRNA-2-methylthio-N(6)-dimethylallyladenosine synthase</fullName>
        <ecNumber evidence="9 13">2.8.4.3</ecNumber>
    </recommendedName>
    <alternativeName>
        <fullName evidence="12 13">(Dimethylallyl)adenosine tRNA methylthiotransferase MiaB</fullName>
    </alternativeName>
    <alternativeName>
        <fullName evidence="11 13">tRNA-i(6)A37 methylthiotransferase</fullName>
    </alternativeName>
</protein>
<evidence type="ECO:0000313" key="17">
    <source>
        <dbReference type="EMBL" id="PIU41039.1"/>
    </source>
</evidence>
<dbReference type="InterPro" id="IPR023404">
    <property type="entry name" value="rSAM_horseshoe"/>
</dbReference>
<evidence type="ECO:0000256" key="13">
    <source>
        <dbReference type="HAMAP-Rule" id="MF_01864"/>
    </source>
</evidence>
<feature type="domain" description="MTTase N-terminal" evidence="15">
    <location>
        <begin position="5"/>
        <end position="121"/>
    </location>
</feature>
<comment type="similarity">
    <text evidence="13">Belongs to the methylthiotransferase family. MiaB subfamily.</text>
</comment>
<keyword evidence="6 13" id="KW-0479">Metal-binding</keyword>
<dbReference type="HAMAP" id="MF_01864">
    <property type="entry name" value="tRNA_metthiotr_MiaB"/>
    <property type="match status" value="1"/>
</dbReference>
<dbReference type="InterPro" id="IPR020612">
    <property type="entry name" value="Methylthiotransferase_CS"/>
</dbReference>
<dbReference type="GO" id="GO:0051539">
    <property type="term" value="F:4 iron, 4 sulfur cluster binding"/>
    <property type="evidence" value="ECO:0007669"/>
    <property type="project" value="UniProtKB-UniRule"/>
</dbReference>
<dbReference type="CDD" id="cd01335">
    <property type="entry name" value="Radical_SAM"/>
    <property type="match status" value="1"/>
</dbReference>
<feature type="binding site" evidence="13">
    <location>
        <position position="161"/>
    </location>
    <ligand>
        <name>[4Fe-4S] cluster</name>
        <dbReference type="ChEBI" id="CHEBI:49883"/>
        <label>2</label>
        <note>4Fe-4S-S-AdoMet</note>
    </ligand>
</feature>
<keyword evidence="8 13" id="KW-0411">Iron-sulfur</keyword>
<dbReference type="Pfam" id="PF04055">
    <property type="entry name" value="Radical_SAM"/>
    <property type="match status" value="1"/>
</dbReference>
<dbReference type="SFLD" id="SFLDG01082">
    <property type="entry name" value="B12-binding_domain_containing"/>
    <property type="match status" value="1"/>
</dbReference>
<comment type="subunit">
    <text evidence="13">Monomer.</text>
</comment>
<dbReference type="GO" id="GO:0005829">
    <property type="term" value="C:cytosol"/>
    <property type="evidence" value="ECO:0007669"/>
    <property type="project" value="TreeGrafter"/>
</dbReference>
<keyword evidence="4 13" id="KW-0808">Transferase</keyword>
<dbReference type="InterPro" id="IPR013848">
    <property type="entry name" value="Methylthiotransferase_N"/>
</dbReference>
<dbReference type="EMBL" id="PEWV01000071">
    <property type="protein sequence ID" value="PIU41039.1"/>
    <property type="molecule type" value="Genomic_DNA"/>
</dbReference>
<evidence type="ECO:0000256" key="5">
    <source>
        <dbReference type="ARBA" id="ARBA00022691"/>
    </source>
</evidence>
<evidence type="ECO:0000256" key="8">
    <source>
        <dbReference type="ARBA" id="ARBA00023014"/>
    </source>
</evidence>
<comment type="caution">
    <text evidence="17">The sequence shown here is derived from an EMBL/GenBank/DDBJ whole genome shotgun (WGS) entry which is preliminary data.</text>
</comment>
<dbReference type="GO" id="GO:0035597">
    <property type="term" value="F:tRNA-2-methylthio-N(6)-dimethylallyladenosine(37) synthase activity"/>
    <property type="evidence" value="ECO:0007669"/>
    <property type="project" value="UniProtKB-EC"/>
</dbReference>
<evidence type="ECO:0000259" key="15">
    <source>
        <dbReference type="PROSITE" id="PS51449"/>
    </source>
</evidence>
<keyword evidence="5 13" id="KW-0949">S-adenosyl-L-methionine</keyword>
<dbReference type="InterPro" id="IPR002792">
    <property type="entry name" value="TRAM_dom"/>
</dbReference>
<keyword evidence="2 13" id="KW-0004">4Fe-4S</keyword>
<name>A0A2J0KTD4_9BACT</name>
<evidence type="ECO:0000256" key="1">
    <source>
        <dbReference type="ARBA" id="ARBA00003234"/>
    </source>
</evidence>
<comment type="function">
    <text evidence="1 13">Catalyzes the methylthiolation of N6-(dimethylallyl)adenosine (i(6)A), leading to the formation of 2-methylthio-N6-(dimethylallyl)adenosine (ms(2)i(6)A) at position 37 in tRNAs that read codons beginning with uridine.</text>
</comment>
<dbReference type="SUPFAM" id="SSF102114">
    <property type="entry name" value="Radical SAM enzymes"/>
    <property type="match status" value="1"/>
</dbReference>
<dbReference type="PROSITE" id="PS51918">
    <property type="entry name" value="RADICAL_SAM"/>
    <property type="match status" value="1"/>
</dbReference>
<evidence type="ECO:0000256" key="2">
    <source>
        <dbReference type="ARBA" id="ARBA00022485"/>
    </source>
</evidence>
<dbReference type="InterPro" id="IPR006638">
    <property type="entry name" value="Elp3/MiaA/NifB-like_rSAM"/>
</dbReference>
<dbReference type="Gene3D" id="3.80.30.20">
    <property type="entry name" value="tm_1862 like domain"/>
    <property type="match status" value="1"/>
</dbReference>
<dbReference type="Pfam" id="PF00919">
    <property type="entry name" value="UPF0004"/>
    <property type="match status" value="1"/>
</dbReference>
<dbReference type="EC" id="2.8.4.3" evidence="9 13"/>
<evidence type="ECO:0000259" key="14">
    <source>
        <dbReference type="PROSITE" id="PS50926"/>
    </source>
</evidence>
<dbReference type="PANTHER" id="PTHR43020">
    <property type="entry name" value="CDK5 REGULATORY SUBUNIT-ASSOCIATED PROTEIN 1"/>
    <property type="match status" value="1"/>
</dbReference>
<feature type="domain" description="TRAM" evidence="14">
    <location>
        <begin position="374"/>
        <end position="438"/>
    </location>
</feature>
<dbReference type="SFLD" id="SFLDS00029">
    <property type="entry name" value="Radical_SAM"/>
    <property type="match status" value="1"/>
</dbReference>
<dbReference type="NCBIfam" id="TIGR01574">
    <property type="entry name" value="miaB-methiolase"/>
    <property type="match status" value="1"/>
</dbReference>
<dbReference type="Gene3D" id="3.40.50.12160">
    <property type="entry name" value="Methylthiotransferase, N-terminal domain"/>
    <property type="match status" value="1"/>
</dbReference>
<evidence type="ECO:0000256" key="3">
    <source>
        <dbReference type="ARBA" id="ARBA00022490"/>
    </source>
</evidence>
<feature type="binding site" evidence="13">
    <location>
        <position position="157"/>
    </location>
    <ligand>
        <name>[4Fe-4S] cluster</name>
        <dbReference type="ChEBI" id="CHEBI:49883"/>
        <label>2</label>
        <note>4Fe-4S-S-AdoMet</note>
    </ligand>
</feature>
<evidence type="ECO:0000256" key="9">
    <source>
        <dbReference type="ARBA" id="ARBA00033765"/>
    </source>
</evidence>
<feature type="binding site" evidence="13">
    <location>
        <position position="84"/>
    </location>
    <ligand>
        <name>[4Fe-4S] cluster</name>
        <dbReference type="ChEBI" id="CHEBI:49883"/>
        <label>1</label>
    </ligand>
</feature>
<evidence type="ECO:0000259" key="16">
    <source>
        <dbReference type="PROSITE" id="PS51918"/>
    </source>
</evidence>
<comment type="subcellular location">
    <subcellularLocation>
        <location evidence="13">Cytoplasm</location>
    </subcellularLocation>
</comment>
<dbReference type="SFLD" id="SFLDF00273">
    <property type="entry name" value="(dimethylallyl)adenosine_tRNA"/>
    <property type="match status" value="1"/>
</dbReference>
<dbReference type="AlphaFoldDB" id="A0A2J0KTD4"/>
<evidence type="ECO:0000256" key="4">
    <source>
        <dbReference type="ARBA" id="ARBA00022679"/>
    </source>
</evidence>
<dbReference type="Pfam" id="PF01938">
    <property type="entry name" value="TRAM"/>
    <property type="match status" value="1"/>
</dbReference>
<sequence length="438" mass="49492">MKMNNKIFIRTFGCKMNSRDTELVYGLLLENGYGKADSAENADIILFNTCSVRKHAEDRVYGQALLLRKWKRKNPNAVLGVIGCMAQNHKEKIFDKLPHVDFVCGPANIYEIPELIKKALSRRGHLLALDRRQRPNVGQPACRESDVSASVSISEGCDNFCAYCIVPYVRGREQSRSEKLILDEIKNLADLGYKEVVLLGQNVNSYKSGRVNGFVKLLEDINKIKGIERIRFMTSHPKDASPRLFKAMRDMEKVCEHLHLPLQSGSDRILKRMRRGYGTAKYLKLVESFRKILPGSSITTDIIVGFPGETEKDFDRTYKIIEKVKFDSAFIFKYSPRPPAKASGYPDDVPPDTKAGRNQALLKLQENVSRRINESLVGKNLEVLVEAENSPGKIETLWGRTRTNKVAVFGGELNLLKKLINIRVKSVTPYTLVGEKLS</sequence>
<dbReference type="SFLD" id="SFLDG01061">
    <property type="entry name" value="methylthiotransferase"/>
    <property type="match status" value="1"/>
</dbReference>
<keyword evidence="3 13" id="KW-0963">Cytoplasm</keyword>
<dbReference type="PROSITE" id="PS50926">
    <property type="entry name" value="TRAM"/>
    <property type="match status" value="1"/>
</dbReference>
<feature type="binding site" evidence="13">
    <location>
        <position position="50"/>
    </location>
    <ligand>
        <name>[4Fe-4S] cluster</name>
        <dbReference type="ChEBI" id="CHEBI:49883"/>
        <label>1</label>
    </ligand>
</feature>
<dbReference type="InterPro" id="IPR005839">
    <property type="entry name" value="Methylthiotransferase"/>
</dbReference>
<dbReference type="GO" id="GO:0046872">
    <property type="term" value="F:metal ion binding"/>
    <property type="evidence" value="ECO:0007669"/>
    <property type="project" value="UniProtKB-KW"/>
</dbReference>
<evidence type="ECO:0000256" key="10">
    <source>
        <dbReference type="ARBA" id="ARBA00068570"/>
    </source>
</evidence>
<dbReference type="PROSITE" id="PS01278">
    <property type="entry name" value="MTTASE_RADICAL"/>
    <property type="match status" value="1"/>
</dbReference>
<dbReference type="InterPro" id="IPR058240">
    <property type="entry name" value="rSAM_sf"/>
</dbReference>
<proteinExistence type="inferred from homology"/>
<dbReference type="FunFam" id="3.80.30.20:FF:000001">
    <property type="entry name" value="tRNA-2-methylthio-N(6)-dimethylallyladenosine synthase 2"/>
    <property type="match status" value="1"/>
</dbReference>
<dbReference type="Proteomes" id="UP000230052">
    <property type="component" value="Unassembled WGS sequence"/>
</dbReference>